<feature type="chain" id="PRO_5011763559" evidence="1">
    <location>
        <begin position="20"/>
        <end position="693"/>
    </location>
</feature>
<keyword evidence="3" id="KW-1185">Reference proteome</keyword>
<reference evidence="2 3" key="1">
    <citation type="submission" date="2016-10" db="EMBL/GenBank/DDBJ databases">
        <authorList>
            <person name="de Groot N.N."/>
        </authorList>
    </citation>
    <scope>NUCLEOTIDE SEQUENCE [LARGE SCALE GENOMIC DNA]</scope>
    <source>
        <strain evidence="2 3">HLD2</strain>
    </source>
</reference>
<sequence length="693" mass="77561">MSRFVAIAALIAFSPVVWGAPSSTGQTGLINMPDGRVEEDGMWRMGVSRSDPYTAFWTSVSLFPRLEVSARYTEIAGIYGTSDYWKDYGNYKDKAFDAKLHLLKESQLLPAVSVGTQDYLGTQLFPANYIAASKRLGDLDATIGYGEDRIDGVYGGLRYHVTNNWRLVAEYDANDYQNDFQGERSGATDREGGWQYGLEYQWGWLGAQVSQQDDEVGFNLHFDIPLGRSTFIPNMHEPAPFTGEPVTASIEEWQADPVYPRDLVRTLEERGFKKVKVRIDRGSRTLQAELTHPRITLVGRAVGRAARVLLARGPADTRTLQILYTEREQPLLTYTFTDADALRSYFAGELSHATLEPTMSVRFAEPEDRQRFAAEDIKIEPDETPDDIEFGYSDADATLVLEQESRNLSRWQIKPFNLGTYLNDPSGAFHYDIFALGTFTHDFGRGLFFDAGARVTLLEDVSDVTQESNSELPHVRTDVAEYKRGAEAKLNHALLSQYAHPAQRVYTRFSAGIYEEMYGGFGGQALYVPEVGNWAADLSVDWLKQRDFEGTGFRDYSTVTALASLHYRIPSHGLTISTTGGRFLAKDRGVRVQLKRRFASGFELGAWYTVTDGDDITSPGSPDDPYHDKGIFVSIPISSLLTKDTRNRGTIALRPWTRDVGQTVASPGDLYGLVEQRLLLNTDQYTGFSGLRD</sequence>
<keyword evidence="1" id="KW-0732">Signal</keyword>
<dbReference type="AlphaFoldDB" id="A0A1G5Q7V2"/>
<dbReference type="STRING" id="415747.SAMN03097708_01554"/>
<dbReference type="RefSeq" id="WP_092994939.1">
    <property type="nucleotide sequence ID" value="NZ_FMWD01000004.1"/>
</dbReference>
<dbReference type="OrthoDB" id="19542at2"/>
<dbReference type="InterPro" id="IPR010344">
    <property type="entry name" value="YbjH"/>
</dbReference>
<proteinExistence type="predicted"/>
<dbReference type="Proteomes" id="UP000199648">
    <property type="component" value="Unassembled WGS sequence"/>
</dbReference>
<evidence type="ECO:0000313" key="3">
    <source>
        <dbReference type="Proteomes" id="UP000199648"/>
    </source>
</evidence>
<protein>
    <submittedName>
        <fullName evidence="2">Exopolysaccharide biosynthesis protein YbjH</fullName>
    </submittedName>
</protein>
<evidence type="ECO:0000313" key="2">
    <source>
        <dbReference type="EMBL" id="SCZ57944.1"/>
    </source>
</evidence>
<accession>A0A1G5Q7V2</accession>
<feature type="signal peptide" evidence="1">
    <location>
        <begin position="1"/>
        <end position="19"/>
    </location>
</feature>
<dbReference type="Pfam" id="PF06082">
    <property type="entry name" value="YjbH"/>
    <property type="match status" value="2"/>
</dbReference>
<organism evidence="2 3">
    <name type="scientific">Thiohalomonas denitrificans</name>
    <dbReference type="NCBI Taxonomy" id="415747"/>
    <lineage>
        <taxon>Bacteria</taxon>
        <taxon>Pseudomonadati</taxon>
        <taxon>Pseudomonadota</taxon>
        <taxon>Gammaproteobacteria</taxon>
        <taxon>Thiohalomonadales</taxon>
        <taxon>Thiohalomonadaceae</taxon>
        <taxon>Thiohalomonas</taxon>
    </lineage>
</organism>
<gene>
    <name evidence="2" type="ORF">SAMN03097708_01554</name>
</gene>
<name>A0A1G5Q7V2_9GAMM</name>
<dbReference type="EMBL" id="FMWD01000004">
    <property type="protein sequence ID" value="SCZ57944.1"/>
    <property type="molecule type" value="Genomic_DNA"/>
</dbReference>
<evidence type="ECO:0000256" key="1">
    <source>
        <dbReference type="SAM" id="SignalP"/>
    </source>
</evidence>